<reference evidence="2" key="1">
    <citation type="submission" date="2019-08" db="EMBL/GenBank/DDBJ databases">
        <authorList>
            <person name="Kucharzyk K."/>
            <person name="Murdoch R.W."/>
            <person name="Higgins S."/>
            <person name="Loffler F."/>
        </authorList>
    </citation>
    <scope>NUCLEOTIDE SEQUENCE</scope>
</reference>
<dbReference type="AlphaFoldDB" id="A0A645CNL9"/>
<feature type="domain" description="4Fe-4S ferredoxin-type" evidence="1">
    <location>
        <begin position="56"/>
        <end position="85"/>
    </location>
</feature>
<dbReference type="PANTHER" id="PTHR43034:SF2">
    <property type="entry name" value="ION-TRANSLOCATING OXIDOREDUCTASE COMPLEX SUBUNIT C"/>
    <property type="match status" value="1"/>
</dbReference>
<dbReference type="PROSITE" id="PS00198">
    <property type="entry name" value="4FE4S_FER_1"/>
    <property type="match status" value="1"/>
</dbReference>
<protein>
    <submittedName>
        <fullName evidence="2">Electron transport complex subunit RnfC</fullName>
    </submittedName>
</protein>
<name>A0A645CNL9_9ZZZZ</name>
<proteinExistence type="predicted"/>
<dbReference type="InterPro" id="IPR017900">
    <property type="entry name" value="4Fe4S_Fe_S_CS"/>
</dbReference>
<dbReference type="GO" id="GO:0016020">
    <property type="term" value="C:membrane"/>
    <property type="evidence" value="ECO:0007669"/>
    <property type="project" value="InterPro"/>
</dbReference>
<accession>A0A645CNL9</accession>
<dbReference type="InterPro" id="IPR019554">
    <property type="entry name" value="Soluble_ligand-bd"/>
</dbReference>
<evidence type="ECO:0000259" key="1">
    <source>
        <dbReference type="PROSITE" id="PS51379"/>
    </source>
</evidence>
<sequence>MPLGTSLSEVLEFAGGLKEPAEKLISGGPMMGHPIHNLDAPVMKGSSSILCLTAREAQSYEEENCMRCGRCAQACPELLMPMLMDGAALKKDNRKYIRLYGLECVTCGCCSYVCPARRRLTERFVDMKVSARAYQKEHERRDSANGA</sequence>
<organism evidence="2">
    <name type="scientific">bioreactor metagenome</name>
    <dbReference type="NCBI Taxonomy" id="1076179"/>
    <lineage>
        <taxon>unclassified sequences</taxon>
        <taxon>metagenomes</taxon>
        <taxon>ecological metagenomes</taxon>
    </lineage>
</organism>
<dbReference type="Pfam" id="PF13237">
    <property type="entry name" value="Fer4_10"/>
    <property type="match status" value="1"/>
</dbReference>
<gene>
    <name evidence="2" type="primary">rnfC_17</name>
    <name evidence="2" type="ORF">SDC9_125485</name>
</gene>
<evidence type="ECO:0000313" key="2">
    <source>
        <dbReference type="EMBL" id="MPM78474.1"/>
    </source>
</evidence>
<dbReference type="InterPro" id="IPR010208">
    <property type="entry name" value="Ion_transpt_RnfC/RsxC"/>
</dbReference>
<dbReference type="GO" id="GO:0051539">
    <property type="term" value="F:4 iron, 4 sulfur cluster binding"/>
    <property type="evidence" value="ECO:0007669"/>
    <property type="project" value="InterPro"/>
</dbReference>
<dbReference type="GO" id="GO:0009055">
    <property type="term" value="F:electron transfer activity"/>
    <property type="evidence" value="ECO:0007669"/>
    <property type="project" value="InterPro"/>
</dbReference>
<dbReference type="SUPFAM" id="SSF46548">
    <property type="entry name" value="alpha-helical ferredoxin"/>
    <property type="match status" value="1"/>
</dbReference>
<dbReference type="InterPro" id="IPR017896">
    <property type="entry name" value="4Fe4S_Fe-S-bd"/>
</dbReference>
<dbReference type="PANTHER" id="PTHR43034">
    <property type="entry name" value="ION-TRANSLOCATING OXIDOREDUCTASE COMPLEX SUBUNIT C"/>
    <property type="match status" value="1"/>
</dbReference>
<dbReference type="Pfam" id="PF10531">
    <property type="entry name" value="SLBB"/>
    <property type="match status" value="1"/>
</dbReference>
<comment type="caution">
    <text evidence="2">The sequence shown here is derived from an EMBL/GenBank/DDBJ whole genome shotgun (WGS) entry which is preliminary data.</text>
</comment>
<dbReference type="PROSITE" id="PS51379">
    <property type="entry name" value="4FE4S_FER_2"/>
    <property type="match status" value="2"/>
</dbReference>
<dbReference type="EMBL" id="VSSQ01028672">
    <property type="protein sequence ID" value="MPM78474.1"/>
    <property type="molecule type" value="Genomic_DNA"/>
</dbReference>
<feature type="domain" description="4Fe-4S ferredoxin-type" evidence="1">
    <location>
        <begin position="95"/>
        <end position="123"/>
    </location>
</feature>
<dbReference type="Gene3D" id="3.30.70.20">
    <property type="match status" value="1"/>
</dbReference>